<dbReference type="RefSeq" id="WP_048353178.1">
    <property type="nucleotide sequence ID" value="NZ_JARRTL010000011.1"/>
</dbReference>
<reference evidence="2 4" key="1">
    <citation type="journal article" date="2015" name="Int. J. Syst. Evol. Microbiol.">
        <title>Bacillus glycinifermentans sp. nov., isolated from fermented soybean paste.</title>
        <authorList>
            <person name="Kim S.J."/>
            <person name="Dunlap C.A."/>
            <person name="Kwon S.W."/>
            <person name="Rooney A.P."/>
        </authorList>
    </citation>
    <scope>NUCLEOTIDE SEQUENCE [LARGE SCALE GENOMIC DNA]</scope>
    <source>
        <strain evidence="2 4">GO-13</strain>
    </source>
</reference>
<dbReference type="OrthoDB" id="2708249at2"/>
<evidence type="ECO:0000313" key="5">
    <source>
        <dbReference type="Proteomes" id="UP001341297"/>
    </source>
</evidence>
<dbReference type="STRING" id="1664069.BGLY_0928"/>
<sequence length="244" mass="27305">MYTKESAKMASFCSVDELNDAIRTHIYRNKSALTPAAIEVLKVLSRHACKTPGVAYLKLQSIADLIGRHRTTVIRAIKRLVACGIIRKETKFRPVSGGNGANMYVILPADNDDATPQMQPRSTSDKPTETTAAVPKSASETVIPKSVNKLLRNTYSAFKAAAESFVSDRKLTNKLYGIYLAHTSYLKGAYDSETLEEIGREAVRYTFVATKRKHIRNLAGYYNGVLDRMLDRLYETRFDELTRS</sequence>
<evidence type="ECO:0000256" key="1">
    <source>
        <dbReference type="SAM" id="MobiDB-lite"/>
    </source>
</evidence>
<evidence type="ECO:0000313" key="2">
    <source>
        <dbReference type="EMBL" id="KRT94249.1"/>
    </source>
</evidence>
<dbReference type="AlphaFoldDB" id="A0A0T6BRH7"/>
<dbReference type="EMBL" id="LECW02000012">
    <property type="protein sequence ID" value="KRT94249.1"/>
    <property type="molecule type" value="Genomic_DNA"/>
</dbReference>
<name>A0A0T6BRH7_9BACI</name>
<dbReference type="Gene3D" id="1.10.10.10">
    <property type="entry name" value="Winged helix-like DNA-binding domain superfamily/Winged helix DNA-binding domain"/>
    <property type="match status" value="1"/>
</dbReference>
<reference evidence="2" key="2">
    <citation type="submission" date="2015-10" db="EMBL/GenBank/DDBJ databases">
        <authorList>
            <person name="Gilbert D.G."/>
        </authorList>
    </citation>
    <scope>NUCLEOTIDE SEQUENCE</scope>
    <source>
        <strain evidence="2">GO-13</strain>
    </source>
</reference>
<gene>
    <name evidence="2" type="ORF">AB447_202870</name>
    <name evidence="3" type="ORF">P8828_13160</name>
</gene>
<dbReference type="Pfam" id="PF13730">
    <property type="entry name" value="HTH_36"/>
    <property type="match status" value="1"/>
</dbReference>
<protein>
    <submittedName>
        <fullName evidence="3">Helix-turn-helix domain-containing protein</fullName>
    </submittedName>
</protein>
<comment type="caution">
    <text evidence="2">The sequence shown here is derived from an EMBL/GenBank/DDBJ whole genome shotgun (WGS) entry which is preliminary data.</text>
</comment>
<dbReference type="Proteomes" id="UP000036168">
    <property type="component" value="Unassembled WGS sequence"/>
</dbReference>
<evidence type="ECO:0000313" key="4">
    <source>
        <dbReference type="Proteomes" id="UP000036168"/>
    </source>
</evidence>
<dbReference type="EMBL" id="JARRTL010000011">
    <property type="protein sequence ID" value="MEC0485768.1"/>
    <property type="molecule type" value="Genomic_DNA"/>
</dbReference>
<feature type="region of interest" description="Disordered" evidence="1">
    <location>
        <begin position="110"/>
        <end position="137"/>
    </location>
</feature>
<dbReference type="Proteomes" id="UP001341297">
    <property type="component" value="Unassembled WGS sequence"/>
</dbReference>
<keyword evidence="5" id="KW-1185">Reference proteome</keyword>
<accession>A0A0T6BRH7</accession>
<reference evidence="3 5" key="3">
    <citation type="submission" date="2023-03" db="EMBL/GenBank/DDBJ databases">
        <title>Agriculturally important microbes genome sequencing.</title>
        <authorList>
            <person name="Dunlap C."/>
        </authorList>
    </citation>
    <scope>NUCLEOTIDE SEQUENCE [LARGE SCALE GENOMIC DNA]</scope>
    <source>
        <strain evidence="3 5">CBP-3203</strain>
    </source>
</reference>
<dbReference type="InterPro" id="IPR036390">
    <property type="entry name" value="WH_DNA-bd_sf"/>
</dbReference>
<evidence type="ECO:0000313" key="3">
    <source>
        <dbReference type="EMBL" id="MEC0485768.1"/>
    </source>
</evidence>
<organism evidence="2 4">
    <name type="scientific">Bacillus glycinifermentans</name>
    <dbReference type="NCBI Taxonomy" id="1664069"/>
    <lineage>
        <taxon>Bacteria</taxon>
        <taxon>Bacillati</taxon>
        <taxon>Bacillota</taxon>
        <taxon>Bacilli</taxon>
        <taxon>Bacillales</taxon>
        <taxon>Bacillaceae</taxon>
        <taxon>Bacillus</taxon>
    </lineage>
</organism>
<dbReference type="InterPro" id="IPR036388">
    <property type="entry name" value="WH-like_DNA-bd_sf"/>
</dbReference>
<proteinExistence type="predicted"/>
<dbReference type="SUPFAM" id="SSF46785">
    <property type="entry name" value="Winged helix' DNA-binding domain"/>
    <property type="match status" value="1"/>
</dbReference>